<feature type="coiled-coil region" evidence="1">
    <location>
        <begin position="136"/>
        <end position="170"/>
    </location>
</feature>
<dbReference type="GO" id="GO:0000785">
    <property type="term" value="C:chromatin"/>
    <property type="evidence" value="ECO:0007669"/>
    <property type="project" value="TreeGrafter"/>
</dbReference>
<accession>A0A7J7P0L2</accession>
<gene>
    <name evidence="3" type="ORF">GIB67_035437</name>
</gene>
<dbReference type="PANTHER" id="PTHR43941:SF5">
    <property type="entry name" value="ELKS_RAB6-INTERACTING_CAST FAMILY PROTEIN"/>
    <property type="match status" value="1"/>
</dbReference>
<keyword evidence="4" id="KW-1185">Reference proteome</keyword>
<comment type="caution">
    <text evidence="3">The sequence shown here is derived from an EMBL/GenBank/DDBJ whole genome shotgun (WGS) entry which is preliminary data.</text>
</comment>
<dbReference type="GO" id="GO:0007076">
    <property type="term" value="P:mitotic chromosome condensation"/>
    <property type="evidence" value="ECO:0007669"/>
    <property type="project" value="TreeGrafter"/>
</dbReference>
<dbReference type="AlphaFoldDB" id="A0A7J7P0L2"/>
<evidence type="ECO:0000313" key="3">
    <source>
        <dbReference type="EMBL" id="KAF6172883.1"/>
    </source>
</evidence>
<name>A0A7J7P0L2_9MAGN</name>
<evidence type="ECO:0000256" key="2">
    <source>
        <dbReference type="SAM" id="MobiDB-lite"/>
    </source>
</evidence>
<dbReference type="PANTHER" id="PTHR43941">
    <property type="entry name" value="STRUCTURAL MAINTENANCE OF CHROMOSOMES PROTEIN 2"/>
    <property type="match status" value="1"/>
</dbReference>
<keyword evidence="1" id="KW-0175">Coiled coil</keyword>
<organism evidence="3 4">
    <name type="scientific">Kingdonia uniflora</name>
    <dbReference type="NCBI Taxonomy" id="39325"/>
    <lineage>
        <taxon>Eukaryota</taxon>
        <taxon>Viridiplantae</taxon>
        <taxon>Streptophyta</taxon>
        <taxon>Embryophyta</taxon>
        <taxon>Tracheophyta</taxon>
        <taxon>Spermatophyta</taxon>
        <taxon>Magnoliopsida</taxon>
        <taxon>Ranunculales</taxon>
        <taxon>Circaeasteraceae</taxon>
        <taxon>Kingdonia</taxon>
    </lineage>
</organism>
<dbReference type="GO" id="GO:0000796">
    <property type="term" value="C:condensin complex"/>
    <property type="evidence" value="ECO:0007669"/>
    <property type="project" value="TreeGrafter"/>
</dbReference>
<dbReference type="GO" id="GO:0000793">
    <property type="term" value="C:condensed chromosome"/>
    <property type="evidence" value="ECO:0007669"/>
    <property type="project" value="TreeGrafter"/>
</dbReference>
<feature type="compositionally biased region" description="Basic and acidic residues" evidence="2">
    <location>
        <begin position="686"/>
        <end position="697"/>
    </location>
</feature>
<proteinExistence type="predicted"/>
<reference evidence="3 4" key="1">
    <citation type="journal article" date="2020" name="IScience">
        <title>Genome Sequencing of the Endangered Kingdonia uniflora (Circaeasteraceae, Ranunculales) Reveals Potential Mechanisms of Evolutionary Specialization.</title>
        <authorList>
            <person name="Sun Y."/>
            <person name="Deng T."/>
            <person name="Zhang A."/>
            <person name="Moore M.J."/>
            <person name="Landis J.B."/>
            <person name="Lin N."/>
            <person name="Zhang H."/>
            <person name="Zhang X."/>
            <person name="Huang J."/>
            <person name="Zhang X."/>
            <person name="Sun H."/>
            <person name="Wang H."/>
        </authorList>
    </citation>
    <scope>NUCLEOTIDE SEQUENCE [LARGE SCALE GENOMIC DNA]</scope>
    <source>
        <strain evidence="3">TB1705</strain>
        <tissue evidence="3">Leaf</tissue>
    </source>
</reference>
<feature type="compositionally biased region" description="Basic residues" evidence="2">
    <location>
        <begin position="706"/>
        <end position="715"/>
    </location>
</feature>
<evidence type="ECO:0000313" key="4">
    <source>
        <dbReference type="Proteomes" id="UP000541444"/>
    </source>
</evidence>
<dbReference type="GO" id="GO:0003682">
    <property type="term" value="F:chromatin binding"/>
    <property type="evidence" value="ECO:0007669"/>
    <property type="project" value="TreeGrafter"/>
</dbReference>
<protein>
    <recommendedName>
        <fullName evidence="5">MAR-binding filament-like protein 1-1</fullName>
    </recommendedName>
</protein>
<evidence type="ECO:0008006" key="5">
    <source>
        <dbReference type="Google" id="ProtNLM"/>
    </source>
</evidence>
<dbReference type="EMBL" id="JACGCM010000376">
    <property type="protein sequence ID" value="KAF6172883.1"/>
    <property type="molecule type" value="Genomic_DNA"/>
</dbReference>
<sequence length="722" mass="81494">MGSSCFLQSPFTHSLLMTSSSTSSPSFFLFSFSRNSKNSTKKSRIVSLGTSNYHQDSNFDADFSKRKGILVLGISALPFLQLKATAVESLVKDERNIVTSTEDNNSELQQEAPLNPILSLLNTVGIIGSGVLGALYTLAQKEKTTTEATIESLKNKLVEKESSFAILEKSLVKEQEERSKETKKAREAQLYLSTQLMSANRTISGVQKELQSEKRLVEEYKEQISVLQNDFAKSREDKKFLEAEMKKKDHSIEVLQERISLLTLEIKDKEETLKYLNASLSQKAAEIDSLSSLHKKIEVDLTEANSEVKALNDKVVETQKELHLKNSIVDDLNIRLTSLAFERDDINKKVESLQKDYNQLKLSSDKKAAVDADILAKRENKLHQLEETLGFALSDTVSKQELISSLTQERDDLIKMLEIEAKNVKNVTHELRITEESLETSRTEVSDLSEQLKRSIKSREELASEVVQLKTEFAEVQESLKRSVKEEKSTSKALSDELVSVKNLLEKAKEDLQTVSDELAEATEARESLKKELLNVYKKAETASHDLKEERKVAASLRKELEASQRLVSNDREVRKSLETDLEDATKSLDELNVSIVTLSRELDISNSRVESLETEKEMLYNSLKEQKEVSQEARENVEDAHDLILKLGKERENLDKRGKKLEEEMALAKGEILRLRSQINSSKSPENDVNMHKSSEGEGNATRVTVKKTRRRRAASSDDSS</sequence>
<feature type="region of interest" description="Disordered" evidence="2">
    <location>
        <begin position="678"/>
        <end position="722"/>
    </location>
</feature>
<dbReference type="OrthoDB" id="10255522at2759"/>
<dbReference type="Proteomes" id="UP000541444">
    <property type="component" value="Unassembled WGS sequence"/>
</dbReference>
<feature type="coiled-coil region" evidence="1">
    <location>
        <begin position="203"/>
        <end position="363"/>
    </location>
</feature>
<evidence type="ECO:0000256" key="1">
    <source>
        <dbReference type="SAM" id="Coils"/>
    </source>
</evidence>